<sequence length="538" mass="60186">MRPSFSEREMGANEMLKDWDEVVSRGPYPVSLWDMEEEVEETLVGWLIILPIPPDPLLLSFALFRLELFATALRQLVPIVILEPLFWAEFGLGMGLPSTKRKEFSSSGFKRSSSVVKSKGESEERAKEMLEDWDEVVSGGPHPSGLKGTSLIKNPTIIMPNLGLGMGLPSSKRKEFSSSGFKRSSSVVKSKGESEELLDLVQSAMRPSLSERRKGEKGMLEDWDEVVFGGPYPSGLKGTSLIKNPTIVISHVCQGAMMVILGLFRERNKMEANMMGMGLPSTKRKEFSLSGFKRSLSVVKSKGESDEREKGAKEMLEDWDDVVSRGPHLSWFKGTSLIKNPTIILELEEVFDVQLVGSYLFPDLLALYCLSLLTLCFSAMRFSPPALRHGAEAISSYCYSGTSILGRIWVWGWAYRQLSGRSFHLVGSGPICDATEFVGATEGGEEGCWRIGMKWFLVGPIYNEDFHMRFFFYWVDPPVCQGSMMVILGLLRARNKMEADMMLRGFLPRALRHGAEAISSYCYSGTFILGQIWAWGWA</sequence>
<gene>
    <name evidence="2" type="ORF">Tci_026683</name>
</gene>
<keyword evidence="1" id="KW-0472">Membrane</keyword>
<proteinExistence type="predicted"/>
<name>A0A6L2L398_TANCI</name>
<feature type="transmembrane region" description="Helical" evidence="1">
    <location>
        <begin position="471"/>
        <end position="493"/>
    </location>
</feature>
<keyword evidence="1" id="KW-1133">Transmembrane helix</keyword>
<reference evidence="2" key="1">
    <citation type="journal article" date="2019" name="Sci. Rep.">
        <title>Draft genome of Tanacetum cinerariifolium, the natural source of mosquito coil.</title>
        <authorList>
            <person name="Yamashiro T."/>
            <person name="Shiraishi A."/>
            <person name="Satake H."/>
            <person name="Nakayama K."/>
        </authorList>
    </citation>
    <scope>NUCLEOTIDE SEQUENCE</scope>
</reference>
<evidence type="ECO:0000256" key="1">
    <source>
        <dbReference type="SAM" id="Phobius"/>
    </source>
</evidence>
<evidence type="ECO:0000313" key="2">
    <source>
        <dbReference type="EMBL" id="GEU54705.1"/>
    </source>
</evidence>
<dbReference type="EMBL" id="BKCJ010003376">
    <property type="protein sequence ID" value="GEU54705.1"/>
    <property type="molecule type" value="Genomic_DNA"/>
</dbReference>
<feature type="transmembrane region" description="Helical" evidence="1">
    <location>
        <begin position="514"/>
        <end position="535"/>
    </location>
</feature>
<organism evidence="2">
    <name type="scientific">Tanacetum cinerariifolium</name>
    <name type="common">Dalmatian daisy</name>
    <name type="synonym">Chrysanthemum cinerariifolium</name>
    <dbReference type="NCBI Taxonomy" id="118510"/>
    <lineage>
        <taxon>Eukaryota</taxon>
        <taxon>Viridiplantae</taxon>
        <taxon>Streptophyta</taxon>
        <taxon>Embryophyta</taxon>
        <taxon>Tracheophyta</taxon>
        <taxon>Spermatophyta</taxon>
        <taxon>Magnoliopsida</taxon>
        <taxon>eudicotyledons</taxon>
        <taxon>Gunneridae</taxon>
        <taxon>Pentapetalae</taxon>
        <taxon>asterids</taxon>
        <taxon>campanulids</taxon>
        <taxon>Asterales</taxon>
        <taxon>Asteraceae</taxon>
        <taxon>Asteroideae</taxon>
        <taxon>Anthemideae</taxon>
        <taxon>Anthemidinae</taxon>
        <taxon>Tanacetum</taxon>
    </lineage>
</organism>
<protein>
    <submittedName>
        <fullName evidence="2">Zinc finger, GRF-type</fullName>
    </submittedName>
</protein>
<accession>A0A6L2L398</accession>
<keyword evidence="1" id="KW-0812">Transmembrane</keyword>
<dbReference type="AlphaFoldDB" id="A0A6L2L398"/>
<comment type="caution">
    <text evidence="2">The sequence shown here is derived from an EMBL/GenBank/DDBJ whole genome shotgun (WGS) entry which is preliminary data.</text>
</comment>